<evidence type="ECO:0000259" key="1">
    <source>
        <dbReference type="Pfam" id="PF07880"/>
    </source>
</evidence>
<sequence>MAKEILQLGNAANDGTGDSLRAGGTKINANFSELYDSLGGTAGATGILINTASPSVGEALTWNGSAFVPDLPSNKNILESNLNVNGYNIVSSGNGNVLIQSDGTGDIVLRNSSNSTDTIIDGADGFFKWRAPYATAGNLPSSSNYEGMFAFVDDVSKSYFANGSAWVQLIDTATGRLQDLANVQDTTYTDGQVPTWNAVNGRFEPGTGGGAGGGNIFATFNADTGSTTALGATDTLTVTGGTDITTSISGDTLTINYAGGGGFSFSGSPDEGDQLYYDGNNWVPISSPLIQWSLGNNGNSHYTFSGPGFSGATNDPPLYLHRGHTYKFDNSGQYTVHPFEIRQSSGGAAYTAGVTNDGAGLVTFVVPMDAPATLYYQCTVHGAMGNQIVIVS</sequence>
<dbReference type="InterPro" id="IPR008987">
    <property type="entry name" value="Baseplate_struct_prot_Gp9/10_N"/>
</dbReference>
<accession>M1T271</accession>
<proteinExistence type="predicted"/>
<dbReference type="OrthoDB" id="5711at10239"/>
<dbReference type="GO" id="GO:0019076">
    <property type="term" value="P:viral release from host cell"/>
    <property type="evidence" value="ECO:0007669"/>
    <property type="project" value="InterPro"/>
</dbReference>
<feature type="domain" description="Baseplate structural protein Gp9/Gp10 N-terminal" evidence="1">
    <location>
        <begin position="4"/>
        <end position="46"/>
    </location>
</feature>
<keyword evidence="3" id="KW-1185">Reference proteome</keyword>
<evidence type="ECO:0000313" key="2">
    <source>
        <dbReference type="EMBL" id="AGG54125.1"/>
    </source>
</evidence>
<organism evidence="2 3">
    <name type="scientific">Synechococcus phage S-SSM4</name>
    <dbReference type="NCBI Taxonomy" id="536466"/>
    <lineage>
        <taxon>Viruses</taxon>
        <taxon>Duplodnaviria</taxon>
        <taxon>Heunggongvirae</taxon>
        <taxon>Uroviricota</taxon>
        <taxon>Caudoviricetes</taxon>
        <taxon>Pantevenvirales</taxon>
        <taxon>Kyanoviridae</taxon>
        <taxon>Greenvirus</taxon>
        <taxon>Greenvirus ssm4</taxon>
    </lineage>
</organism>
<name>M1T271_9CAUD</name>
<dbReference type="Gene3D" id="1.20.5.960">
    <property type="entry name" value="Bacteriophage t4 gene product 9 (gp9)"/>
    <property type="match status" value="1"/>
</dbReference>
<dbReference type="GeneID" id="15013483"/>
<dbReference type="KEGG" id="vg:15013483"/>
<dbReference type="RefSeq" id="YP_007677250.1">
    <property type="nucleotide sequence ID" value="NC_020875.1"/>
</dbReference>
<gene>
    <name evidence="2" type="ORF">CYXG_00061</name>
</gene>
<dbReference type="Proteomes" id="UP000203282">
    <property type="component" value="Segment"/>
</dbReference>
<dbReference type="InterPro" id="IPR036240">
    <property type="entry name" value="Gp9-like_sf"/>
</dbReference>
<evidence type="ECO:0000313" key="3">
    <source>
        <dbReference type="Proteomes" id="UP000203282"/>
    </source>
</evidence>
<protein>
    <recommendedName>
        <fullName evidence="1">Baseplate structural protein Gp9/Gp10 N-terminal domain-containing protein</fullName>
    </recommendedName>
</protein>
<dbReference type="SUPFAM" id="SSF50017">
    <property type="entry name" value="gp9"/>
    <property type="match status" value="1"/>
</dbReference>
<reference evidence="2 3" key="1">
    <citation type="submission" date="2010-03" db="EMBL/GenBank/DDBJ databases">
        <title>The Genome Sequence of Cyanophage S-SSM4.</title>
        <authorList>
            <consortium name="The Broad Institute Genome Sequencing Platform"/>
            <person name="Henn M.R."/>
            <person name="Sullivan M.S."/>
            <person name="Osburne M.S."/>
            <person name="Levin J."/>
            <person name="Malboeuf C."/>
            <person name="Casali M."/>
            <person name="Russ C."/>
            <person name="Lennon N."/>
            <person name="Erlich R."/>
            <person name="Young S.K."/>
            <person name="Koehrsen M."/>
            <person name="Yandava C."/>
            <person name="Zeng Q."/>
            <person name="Alvarado L."/>
            <person name="Anderson S."/>
            <person name="Berlin A."/>
            <person name="Borenstein D."/>
            <person name="Chen Z."/>
            <person name="Engels R."/>
            <person name="Freedman E."/>
            <person name="Gellesch M."/>
            <person name="Goldberg J."/>
            <person name="Green L."/>
            <person name="Griggs A."/>
            <person name="Gujja S."/>
            <person name="Heiman D."/>
            <person name="Hepburn T."/>
            <person name="Howarth C."/>
            <person name="Jen D."/>
            <person name="Larson L."/>
            <person name="Lewis B."/>
            <person name="Mehta T."/>
            <person name="Park D."/>
            <person name="Pearson M."/>
            <person name="Roberts A."/>
            <person name="Ryan E."/>
            <person name="Saif S."/>
            <person name="Shea T."/>
            <person name="Shenoy N."/>
            <person name="Sisk P."/>
            <person name="Stolte C."/>
            <person name="Sykes S."/>
            <person name="Walk T."/>
            <person name="White J."/>
            <person name="Yu Q."/>
            <person name="Coleman M.L."/>
            <person name="Huang K.H."/>
            <person name="Weigele P.R."/>
            <person name="DeFrancesco A.S."/>
            <person name="Kern S.E."/>
            <person name="Thompson L.R."/>
            <person name="Fu R."/>
            <person name="Hombeck B."/>
            <person name="Chisholm S.W."/>
            <person name="Haas B."/>
            <person name="Nusbaum C."/>
            <person name="Galagan J."/>
            <person name="Birren B."/>
        </authorList>
    </citation>
    <scope>NUCLEOTIDE SEQUENCE [LARGE SCALE GENOMIC DNA]</scope>
    <source>
        <strain evidence="2 3">S-SSM4</strain>
    </source>
</reference>
<dbReference type="Pfam" id="PF07880">
    <property type="entry name" value="T4_gp9_10_N"/>
    <property type="match status" value="1"/>
</dbReference>
<dbReference type="EMBL" id="HQ316583">
    <property type="protein sequence ID" value="AGG54125.1"/>
    <property type="molecule type" value="Genomic_DNA"/>
</dbReference>